<evidence type="ECO:0000259" key="7">
    <source>
        <dbReference type="PROSITE" id="PS51755"/>
    </source>
</evidence>
<dbReference type="EMBL" id="BOPC01000076">
    <property type="protein sequence ID" value="GIJ29573.1"/>
    <property type="molecule type" value="Genomic_DNA"/>
</dbReference>
<keyword evidence="4" id="KW-0804">Transcription</keyword>
<comment type="caution">
    <text evidence="8">The sequence shown here is derived from an EMBL/GenBank/DDBJ whole genome shotgun (WGS) entry which is preliminary data.</text>
</comment>
<dbReference type="InterPro" id="IPR016032">
    <property type="entry name" value="Sig_transdc_resp-reg_C-effctor"/>
</dbReference>
<evidence type="ECO:0000256" key="6">
    <source>
        <dbReference type="PROSITE-ProRule" id="PRU01091"/>
    </source>
</evidence>
<dbReference type="InterPro" id="IPR051677">
    <property type="entry name" value="AfsR-DnrI-RedD_regulator"/>
</dbReference>
<dbReference type="InterPro" id="IPR003593">
    <property type="entry name" value="AAA+_ATPase"/>
</dbReference>
<reference evidence="8 9" key="1">
    <citation type="submission" date="2021-01" db="EMBL/GenBank/DDBJ databases">
        <title>Whole genome shotgun sequence of Verrucosispora qiuiae NBRC 106684.</title>
        <authorList>
            <person name="Komaki H."/>
            <person name="Tamura T."/>
        </authorList>
    </citation>
    <scope>NUCLEOTIDE SEQUENCE [LARGE SCALE GENOMIC DNA]</scope>
    <source>
        <strain evidence="8 9">NBRC 106684</strain>
    </source>
</reference>
<evidence type="ECO:0000256" key="2">
    <source>
        <dbReference type="ARBA" id="ARBA00023015"/>
    </source>
</evidence>
<dbReference type="Gene3D" id="3.40.50.300">
    <property type="entry name" value="P-loop containing nucleotide triphosphate hydrolases"/>
    <property type="match status" value="1"/>
</dbReference>
<accession>A0ABQ4JGC9</accession>
<evidence type="ECO:0000256" key="1">
    <source>
        <dbReference type="ARBA" id="ARBA00005820"/>
    </source>
</evidence>
<dbReference type="InterPro" id="IPR019734">
    <property type="entry name" value="TPR_rpt"/>
</dbReference>
<dbReference type="InterPro" id="IPR005158">
    <property type="entry name" value="BTAD"/>
</dbReference>
<dbReference type="InterPro" id="IPR036388">
    <property type="entry name" value="WH-like_DNA-bd_sf"/>
</dbReference>
<dbReference type="PANTHER" id="PTHR35807">
    <property type="entry name" value="TRANSCRIPTIONAL REGULATOR REDD-RELATED"/>
    <property type="match status" value="1"/>
</dbReference>
<evidence type="ECO:0000256" key="3">
    <source>
        <dbReference type="ARBA" id="ARBA00023125"/>
    </source>
</evidence>
<feature type="repeat" description="TPR" evidence="5">
    <location>
        <begin position="810"/>
        <end position="843"/>
    </location>
</feature>
<feature type="domain" description="OmpR/PhoB-type" evidence="7">
    <location>
        <begin position="1"/>
        <end position="95"/>
    </location>
</feature>
<dbReference type="InterPro" id="IPR027417">
    <property type="entry name" value="P-loop_NTPase"/>
</dbReference>
<dbReference type="Proteomes" id="UP000653076">
    <property type="component" value="Unassembled WGS sequence"/>
</dbReference>
<dbReference type="SMART" id="SM01043">
    <property type="entry name" value="BTAD"/>
    <property type="match status" value="1"/>
</dbReference>
<dbReference type="SMART" id="SM00862">
    <property type="entry name" value="Trans_reg_C"/>
    <property type="match status" value="1"/>
</dbReference>
<dbReference type="SMART" id="SM00382">
    <property type="entry name" value="AAA"/>
    <property type="match status" value="1"/>
</dbReference>
<dbReference type="Pfam" id="PF13424">
    <property type="entry name" value="TPR_12"/>
    <property type="match status" value="1"/>
</dbReference>
<comment type="similarity">
    <text evidence="1">Belongs to the AfsR/DnrI/RedD regulatory family.</text>
</comment>
<dbReference type="Gene3D" id="1.25.40.10">
    <property type="entry name" value="Tetratricopeptide repeat domain"/>
    <property type="match status" value="2"/>
</dbReference>
<dbReference type="SUPFAM" id="SSF48452">
    <property type="entry name" value="TPR-like"/>
    <property type="match status" value="2"/>
</dbReference>
<dbReference type="InterPro" id="IPR011990">
    <property type="entry name" value="TPR-like_helical_dom_sf"/>
</dbReference>
<dbReference type="Pfam" id="PF03704">
    <property type="entry name" value="BTAD"/>
    <property type="match status" value="1"/>
</dbReference>
<evidence type="ECO:0000313" key="8">
    <source>
        <dbReference type="EMBL" id="GIJ29573.1"/>
    </source>
</evidence>
<dbReference type="PROSITE" id="PS51755">
    <property type="entry name" value="OMPR_PHOB"/>
    <property type="match status" value="1"/>
</dbReference>
<dbReference type="PRINTS" id="PR00364">
    <property type="entry name" value="DISEASERSIST"/>
</dbReference>
<keyword evidence="3 6" id="KW-0238">DNA-binding</keyword>
<sequence>MHFRLLGPLRVSTAADDEVWIGRPKLRLLLVLLLTRANTSVPMDTLVDDLWGANPPESALSNLRTYVWSLRRLLAPADPATAPISTDSSGYMIGVSPERLDMLTFERLIADGADARRLGDLELVARRLEQALKLWRGAAFEGIQHTSDMLAATAQRLEEQRLAAVEELFDARLGLGRHAEAIAELQGWIVQYPLRERLWEQLMLALYRHGRQADALAAYQQLRTRLVEEIGVEPSQPLRMLQARILRSDPALAPPAGVATVVSPVNGGLIPRQLPLDVPTFVGRKGELATLGELLDPDNGSGHGSVVIIHGPPGVGKSALAVHAVEPWASRFPDGQLYVNLRGATPGVEPLSPGEGLGRFLRALGVPAAEVPHDIEEAAGLYRTLVAARRMVILLDNAATADQVRPLLPGTSRTAVLVTSRAGLTALEGATHVGLGPLDPDASRAMLERLIGDARAADDPPATARLVELCDRMPLGLHVAAARLKTRPTWAVRDLVERLTDEQHRLSELASGVLAVRSSLGVSYAALARSDDPGDRAAARALCLIGLMPVTDIDSHTAAALLDTSPAEADRVIERLLDAHLVEAVEPDRYRIHDLVRLFAREVAASTVAGGDATAVISRLLSYYLVTARDATRLLYPYRTHYPVPDVPMTPKPFTGADEARRWLEAERVNLLAAARQSWRGPDEHARLGIGLALTLHWFLLLKGYSCDMFELNEQAISLARQVGDRRSEAYANGSISGAYVAVGRPEKAEAHIATELSICRDIGDRFGEQRALGNLGLSYLMRDRPEEAIAYLEQQLTVAQQIGATVGEVYALKSLGRAYHQLGRHEEAIRFVEKALAWYDETGDDYPGSGALTRLGLIYIDLGCLDRAAELLARAVERARRIRYRQGEALALVALARASRLLGAIDKAASYVEEAAAITEALGMTRVRALADIEHAAVLDAVDGQRG</sequence>
<evidence type="ECO:0000256" key="5">
    <source>
        <dbReference type="PROSITE-ProRule" id="PRU00339"/>
    </source>
</evidence>
<dbReference type="PROSITE" id="PS50005">
    <property type="entry name" value="TPR"/>
    <property type="match status" value="1"/>
</dbReference>
<keyword evidence="9" id="KW-1185">Reference proteome</keyword>
<dbReference type="InterPro" id="IPR001867">
    <property type="entry name" value="OmpR/PhoB-type_DNA-bd"/>
</dbReference>
<protein>
    <submittedName>
        <fullName evidence="8">SARP family transcriptional regulator</fullName>
    </submittedName>
</protein>
<keyword evidence="2" id="KW-0805">Transcription regulation</keyword>
<gene>
    <name evidence="8" type="ORF">Vqi01_47350</name>
</gene>
<dbReference type="SUPFAM" id="SSF52540">
    <property type="entry name" value="P-loop containing nucleoside triphosphate hydrolases"/>
    <property type="match status" value="1"/>
</dbReference>
<dbReference type="CDD" id="cd15831">
    <property type="entry name" value="BTAD"/>
    <property type="match status" value="1"/>
</dbReference>
<dbReference type="SMART" id="SM00028">
    <property type="entry name" value="TPR"/>
    <property type="match status" value="4"/>
</dbReference>
<dbReference type="Gene3D" id="1.10.10.10">
    <property type="entry name" value="Winged helix-like DNA-binding domain superfamily/Winged helix DNA-binding domain"/>
    <property type="match status" value="1"/>
</dbReference>
<feature type="DNA-binding region" description="OmpR/PhoB-type" evidence="6">
    <location>
        <begin position="1"/>
        <end position="95"/>
    </location>
</feature>
<dbReference type="PANTHER" id="PTHR35807:SF1">
    <property type="entry name" value="TRANSCRIPTIONAL REGULATOR REDD"/>
    <property type="match status" value="1"/>
</dbReference>
<proteinExistence type="inferred from homology"/>
<dbReference type="RefSeq" id="WP_204037038.1">
    <property type="nucleotide sequence ID" value="NZ_BOPC01000076.1"/>
</dbReference>
<keyword evidence="5" id="KW-0802">TPR repeat</keyword>
<dbReference type="SUPFAM" id="SSF46894">
    <property type="entry name" value="C-terminal effector domain of the bipartite response regulators"/>
    <property type="match status" value="1"/>
</dbReference>
<evidence type="ECO:0000313" key="9">
    <source>
        <dbReference type="Proteomes" id="UP000653076"/>
    </source>
</evidence>
<evidence type="ECO:0000256" key="4">
    <source>
        <dbReference type="ARBA" id="ARBA00023163"/>
    </source>
</evidence>
<organism evidence="8 9">
    <name type="scientific">Micromonospora qiuiae</name>
    <dbReference type="NCBI Taxonomy" id="502268"/>
    <lineage>
        <taxon>Bacteria</taxon>
        <taxon>Bacillati</taxon>
        <taxon>Actinomycetota</taxon>
        <taxon>Actinomycetes</taxon>
        <taxon>Micromonosporales</taxon>
        <taxon>Micromonosporaceae</taxon>
        <taxon>Micromonospora</taxon>
    </lineage>
</organism>
<name>A0ABQ4JGC9_9ACTN</name>